<protein>
    <submittedName>
        <fullName evidence="1">2112_t:CDS:1</fullName>
    </submittedName>
</protein>
<evidence type="ECO:0000313" key="2">
    <source>
        <dbReference type="Proteomes" id="UP000789860"/>
    </source>
</evidence>
<feature type="non-terminal residue" evidence="1">
    <location>
        <position position="1"/>
    </location>
</feature>
<comment type="caution">
    <text evidence="1">The sequence shown here is derived from an EMBL/GenBank/DDBJ whole genome shotgun (WGS) entry which is preliminary data.</text>
</comment>
<dbReference type="EMBL" id="CAJVPM010024491">
    <property type="protein sequence ID" value="CAG8653956.1"/>
    <property type="molecule type" value="Genomic_DNA"/>
</dbReference>
<reference evidence="1" key="1">
    <citation type="submission" date="2021-06" db="EMBL/GenBank/DDBJ databases">
        <authorList>
            <person name="Kallberg Y."/>
            <person name="Tangrot J."/>
            <person name="Rosling A."/>
        </authorList>
    </citation>
    <scope>NUCLEOTIDE SEQUENCE</scope>
    <source>
        <strain evidence="1">AU212A</strain>
    </source>
</reference>
<proteinExistence type="predicted"/>
<sequence length="48" mass="5763">IGPNNSCICKVIDCKHVYEYPFDENVLKNHYMKKYLKIWESIKESKRG</sequence>
<feature type="non-terminal residue" evidence="1">
    <location>
        <position position="48"/>
    </location>
</feature>
<evidence type="ECO:0000313" key="1">
    <source>
        <dbReference type="EMBL" id="CAG8653956.1"/>
    </source>
</evidence>
<keyword evidence="2" id="KW-1185">Reference proteome</keyword>
<accession>A0ACA9NG96</accession>
<organism evidence="1 2">
    <name type="scientific">Scutellospora calospora</name>
    <dbReference type="NCBI Taxonomy" id="85575"/>
    <lineage>
        <taxon>Eukaryota</taxon>
        <taxon>Fungi</taxon>
        <taxon>Fungi incertae sedis</taxon>
        <taxon>Mucoromycota</taxon>
        <taxon>Glomeromycotina</taxon>
        <taxon>Glomeromycetes</taxon>
        <taxon>Diversisporales</taxon>
        <taxon>Gigasporaceae</taxon>
        <taxon>Scutellospora</taxon>
    </lineage>
</organism>
<dbReference type="Proteomes" id="UP000789860">
    <property type="component" value="Unassembled WGS sequence"/>
</dbReference>
<name>A0ACA9NG96_9GLOM</name>
<gene>
    <name evidence="1" type="ORF">SCALOS_LOCUS8766</name>
</gene>